<dbReference type="EMBL" id="FXAK01000010">
    <property type="protein sequence ID" value="SMF92248.1"/>
    <property type="molecule type" value="Genomic_DNA"/>
</dbReference>
<feature type="signal peptide" evidence="1">
    <location>
        <begin position="1"/>
        <end position="20"/>
    </location>
</feature>
<organism evidence="2 3">
    <name type="scientific">Azospirillum oryzae</name>
    <dbReference type="NCBI Taxonomy" id="286727"/>
    <lineage>
        <taxon>Bacteria</taxon>
        <taxon>Pseudomonadati</taxon>
        <taxon>Pseudomonadota</taxon>
        <taxon>Alphaproteobacteria</taxon>
        <taxon>Rhodospirillales</taxon>
        <taxon>Azospirillaceae</taxon>
        <taxon>Azospirillum</taxon>
    </lineage>
</organism>
<proteinExistence type="predicted"/>
<dbReference type="RefSeq" id="WP_280174808.1">
    <property type="nucleotide sequence ID" value="NZ_FXAK01000010.1"/>
</dbReference>
<dbReference type="Proteomes" id="UP000192936">
    <property type="component" value="Unassembled WGS sequence"/>
</dbReference>
<evidence type="ECO:0000313" key="3">
    <source>
        <dbReference type="Proteomes" id="UP000192936"/>
    </source>
</evidence>
<dbReference type="AlphaFoldDB" id="A0A1X7HTL5"/>
<reference evidence="2 3" key="1">
    <citation type="submission" date="2017-04" db="EMBL/GenBank/DDBJ databases">
        <authorList>
            <person name="Afonso C.L."/>
            <person name="Miller P.J."/>
            <person name="Scott M.A."/>
            <person name="Spackman E."/>
            <person name="Goraichik I."/>
            <person name="Dimitrov K.M."/>
            <person name="Suarez D.L."/>
            <person name="Swayne D.E."/>
        </authorList>
    </citation>
    <scope>NUCLEOTIDE SEQUENCE [LARGE SCALE GENOMIC DNA]</scope>
    <source>
        <strain evidence="2 3">A2P</strain>
    </source>
</reference>
<evidence type="ECO:0000313" key="2">
    <source>
        <dbReference type="EMBL" id="SMF92248.1"/>
    </source>
</evidence>
<evidence type="ECO:0000256" key="1">
    <source>
        <dbReference type="SAM" id="SignalP"/>
    </source>
</evidence>
<protein>
    <submittedName>
        <fullName evidence="2">Uncharacterized protein</fullName>
    </submittedName>
</protein>
<name>A0A1X7HTL5_9PROT</name>
<dbReference type="STRING" id="286727.SAMN02982917_0534"/>
<feature type="chain" id="PRO_5012597978" evidence="1">
    <location>
        <begin position="21"/>
        <end position="40"/>
    </location>
</feature>
<gene>
    <name evidence="2" type="ORF">SAMN02982917_0534</name>
</gene>
<sequence>MKAMILGFAAAAVIALGTAAALNAVGHSTAERYSSTSVRL</sequence>
<accession>A0A1X7HTL5</accession>
<keyword evidence="1" id="KW-0732">Signal</keyword>